<dbReference type="RefSeq" id="WP_013184592.1">
    <property type="nucleotide sequence ID" value="NC_014228.1"/>
</dbReference>
<name>D3VIB6_XENNA</name>
<dbReference type="Gene3D" id="3.30.70.2360">
    <property type="match status" value="1"/>
</dbReference>
<reference evidence="1 2" key="1">
    <citation type="journal article" date="2011" name="PLoS ONE">
        <title>The entomopathogenic bacterial endosymbionts xenorhabdus and photorhabdus: convergent lifestyles from divergent genomes.</title>
        <authorList>
            <person name="Chaston J.M."/>
            <person name="Suen G."/>
            <person name="Tucker S.L."/>
            <person name="Andersen A.W."/>
            <person name="Bhasin A."/>
            <person name="Bode E."/>
            <person name="Bode H.B."/>
            <person name="Brachmann A.O."/>
            <person name="Cowles C.E."/>
            <person name="Cowles K.N."/>
            <person name="Darby C."/>
            <person name="de Leon L."/>
            <person name="Drace K."/>
            <person name="Du Z."/>
            <person name="Givaudan A."/>
            <person name="Herbert Tran E.E."/>
            <person name="Jewell K.A."/>
            <person name="Knack J.J."/>
            <person name="Krasomil-Osterfeld K.C."/>
            <person name="Kukor R."/>
            <person name="Lanois A."/>
            <person name="Latreille P."/>
            <person name="Leimgruber N.K."/>
            <person name="Lipke C.M."/>
            <person name="Liu R."/>
            <person name="Lu X."/>
            <person name="Martens E.C."/>
            <person name="Marri P.R."/>
            <person name="Medigue C."/>
            <person name="Menard M.L."/>
            <person name="Miller N.M."/>
            <person name="Morales-Soto N."/>
            <person name="Norton S."/>
            <person name="Ogier J.C."/>
            <person name="Orchard S.S."/>
            <person name="Park D."/>
            <person name="Park Y."/>
            <person name="Qurollo B.A."/>
            <person name="Sugar D.R."/>
            <person name="Richards G.R."/>
            <person name="Rouy Z."/>
            <person name="Slominski B."/>
            <person name="Slominski K."/>
            <person name="Snyder H."/>
            <person name="Tjaden B.C."/>
            <person name="van der Hoeven R."/>
            <person name="Welch R.D."/>
            <person name="Wheeler C."/>
            <person name="Xiang B."/>
            <person name="Barbazuk B."/>
            <person name="Gaudriault S."/>
            <person name="Goodner B."/>
            <person name="Slater S.C."/>
            <person name="Forst S."/>
            <person name="Goldman B.S."/>
            <person name="Goodrich-Blair H."/>
        </authorList>
    </citation>
    <scope>NUCLEOTIDE SEQUENCE [LARGE SCALE GENOMIC DNA]</scope>
    <source>
        <strain evidence="2">ATCC 19061 / DSM 3370 / CCUG 14189 / LMG 1036 / NCIMB 9965 / AN6</strain>
    </source>
</reference>
<organism evidence="1 2">
    <name type="scientific">Xenorhabdus nematophila (strain ATCC 19061 / DSM 3370 / CCUG 14189 / LMG 1036 / NCIMB 9965 / AN6)</name>
    <dbReference type="NCBI Taxonomy" id="406817"/>
    <lineage>
        <taxon>Bacteria</taxon>
        <taxon>Pseudomonadati</taxon>
        <taxon>Pseudomonadota</taxon>
        <taxon>Gammaproteobacteria</taxon>
        <taxon>Enterobacterales</taxon>
        <taxon>Morganellaceae</taxon>
        <taxon>Xenorhabdus</taxon>
    </lineage>
</organism>
<dbReference type="InterPro" id="IPR022597">
    <property type="entry name" value="GhoS"/>
</dbReference>
<dbReference type="AlphaFoldDB" id="D3VIB6"/>
<gene>
    <name evidence="1" type="ordered locus">XNC1_2702</name>
</gene>
<evidence type="ECO:0000313" key="1">
    <source>
        <dbReference type="EMBL" id="CBJ90756.1"/>
    </source>
</evidence>
<dbReference type="GeneID" id="24903509"/>
<evidence type="ECO:0000313" key="2">
    <source>
        <dbReference type="Proteomes" id="UP000008075"/>
    </source>
</evidence>
<dbReference type="KEGG" id="xne:XNC1_2702"/>
<dbReference type="Pfam" id="PF11080">
    <property type="entry name" value="GhoS"/>
    <property type="match status" value="1"/>
</dbReference>
<dbReference type="GO" id="GO:0004521">
    <property type="term" value="F:RNA endonuclease activity"/>
    <property type="evidence" value="ECO:0007669"/>
    <property type="project" value="InterPro"/>
</dbReference>
<dbReference type="EMBL" id="FN667742">
    <property type="protein sequence ID" value="CBJ90756.1"/>
    <property type="molecule type" value="Genomic_DNA"/>
</dbReference>
<accession>D3VIB6</accession>
<proteinExistence type="predicted"/>
<protein>
    <submittedName>
        <fullName evidence="1">Uncharacterized protein</fullName>
    </submittedName>
</protein>
<dbReference type="Proteomes" id="UP000008075">
    <property type="component" value="Chromosome"/>
</dbReference>
<dbReference type="HOGENOM" id="CLU_182316_0_0_6"/>
<dbReference type="InterPro" id="IPR038241">
    <property type="entry name" value="GhoS_sf"/>
</dbReference>
<keyword evidence="2" id="KW-1185">Reference proteome</keyword>
<sequence length="102" mass="11367">MKNYLVRVEIFGAGQKEYNYLNGSMKIIDFNNVIRYNNGEIMALPTGTYIGLSLNSANEIRDKVRQLATPLSSKAPAVFVCQYGEWSAFLYSASVPSLMSES</sequence>